<dbReference type="SMART" id="SM01117">
    <property type="entry name" value="Cyt-b5"/>
    <property type="match status" value="1"/>
</dbReference>
<feature type="compositionally biased region" description="Acidic residues" evidence="2">
    <location>
        <begin position="176"/>
        <end position="189"/>
    </location>
</feature>
<dbReference type="Proteomes" id="UP000000305">
    <property type="component" value="Unassembled WGS sequence"/>
</dbReference>
<evidence type="ECO:0000259" key="4">
    <source>
        <dbReference type="SMART" id="SM01117"/>
    </source>
</evidence>
<sequence>METKEEEVVENAMTFIARIFNEIISSPLNLALLGAIGYVAYKIVATQMEERKVKPEEPPLPKLRKQDMTMEQLKQYNGTGPEGRVLVAVNGKVFDVTKGKRFYGPGGPYAAFAGRDASRGLATFSVAASDDFDDLADLTPVQKESVKEWETQFTEKYEYIGRLLRPGELSRNYSDGETEGESSEEEEDAASSRPKAE</sequence>
<dbReference type="STRING" id="6669.E9GXM6"/>
<feature type="domain" description="Cytochrome b5 heme-binding" evidence="4">
    <location>
        <begin position="68"/>
        <end position="164"/>
    </location>
</feature>
<evidence type="ECO:0000313" key="5">
    <source>
        <dbReference type="EMBL" id="EFX75789.1"/>
    </source>
</evidence>
<dbReference type="Pfam" id="PF00173">
    <property type="entry name" value="Cyt-b5"/>
    <property type="match status" value="1"/>
</dbReference>
<dbReference type="PANTHER" id="PTHR10281">
    <property type="entry name" value="MEMBRANE-ASSOCIATED PROGESTERONE RECEPTOR COMPONENT-RELATED"/>
    <property type="match status" value="1"/>
</dbReference>
<dbReference type="SUPFAM" id="SSF55856">
    <property type="entry name" value="Cytochrome b5-like heme/steroid binding domain"/>
    <property type="match status" value="1"/>
</dbReference>
<dbReference type="PANTHER" id="PTHR10281:SF106">
    <property type="entry name" value="IP06960P-RELATED"/>
    <property type="match status" value="1"/>
</dbReference>
<feature type="region of interest" description="Disordered" evidence="2">
    <location>
        <begin position="168"/>
        <end position="197"/>
    </location>
</feature>
<evidence type="ECO:0000256" key="2">
    <source>
        <dbReference type="SAM" id="MobiDB-lite"/>
    </source>
</evidence>
<feature type="transmembrane region" description="Helical" evidence="3">
    <location>
        <begin position="23"/>
        <end position="44"/>
    </location>
</feature>
<keyword evidence="3" id="KW-1133">Transmembrane helix</keyword>
<dbReference type="Gene3D" id="3.10.120.10">
    <property type="entry name" value="Cytochrome b5-like heme/steroid binding domain"/>
    <property type="match status" value="1"/>
</dbReference>
<evidence type="ECO:0000313" key="6">
    <source>
        <dbReference type="Proteomes" id="UP000000305"/>
    </source>
</evidence>
<keyword evidence="6" id="KW-1185">Reference proteome</keyword>
<evidence type="ECO:0000256" key="3">
    <source>
        <dbReference type="SAM" id="Phobius"/>
    </source>
</evidence>
<dbReference type="AlphaFoldDB" id="E9GXM6"/>
<comment type="similarity">
    <text evidence="1">Belongs to the cytochrome b5 family. MAPR subfamily.</text>
</comment>
<dbReference type="OMA" id="QNTIEAD"/>
<evidence type="ECO:0000256" key="1">
    <source>
        <dbReference type="ARBA" id="ARBA00038357"/>
    </source>
</evidence>
<dbReference type="InterPro" id="IPR050577">
    <property type="entry name" value="MAPR/NEUFC/NENF-like"/>
</dbReference>
<gene>
    <name evidence="5" type="ORF">DAPPUDRAFT_249965</name>
</gene>
<dbReference type="InterPro" id="IPR036400">
    <property type="entry name" value="Cyt_B5-like_heme/steroid_sf"/>
</dbReference>
<keyword evidence="3" id="KW-0472">Membrane</keyword>
<dbReference type="PhylomeDB" id="E9GXM6"/>
<dbReference type="FunCoup" id="E9GXM6">
    <property type="interactions" value="1665"/>
</dbReference>
<dbReference type="GO" id="GO:0016020">
    <property type="term" value="C:membrane"/>
    <property type="evidence" value="ECO:0000318"/>
    <property type="project" value="GO_Central"/>
</dbReference>
<reference evidence="5 6" key="1">
    <citation type="journal article" date="2011" name="Science">
        <title>The ecoresponsive genome of Daphnia pulex.</title>
        <authorList>
            <person name="Colbourne J.K."/>
            <person name="Pfrender M.E."/>
            <person name="Gilbert D."/>
            <person name="Thomas W.K."/>
            <person name="Tucker A."/>
            <person name="Oakley T.H."/>
            <person name="Tokishita S."/>
            <person name="Aerts A."/>
            <person name="Arnold G.J."/>
            <person name="Basu M.K."/>
            <person name="Bauer D.J."/>
            <person name="Caceres C.E."/>
            <person name="Carmel L."/>
            <person name="Casola C."/>
            <person name="Choi J.H."/>
            <person name="Detter J.C."/>
            <person name="Dong Q."/>
            <person name="Dusheyko S."/>
            <person name="Eads B.D."/>
            <person name="Frohlich T."/>
            <person name="Geiler-Samerotte K.A."/>
            <person name="Gerlach D."/>
            <person name="Hatcher P."/>
            <person name="Jogdeo S."/>
            <person name="Krijgsveld J."/>
            <person name="Kriventseva E.V."/>
            <person name="Kultz D."/>
            <person name="Laforsch C."/>
            <person name="Lindquist E."/>
            <person name="Lopez J."/>
            <person name="Manak J.R."/>
            <person name="Muller J."/>
            <person name="Pangilinan J."/>
            <person name="Patwardhan R.P."/>
            <person name="Pitluck S."/>
            <person name="Pritham E.J."/>
            <person name="Rechtsteiner A."/>
            <person name="Rho M."/>
            <person name="Rogozin I.B."/>
            <person name="Sakarya O."/>
            <person name="Salamov A."/>
            <person name="Schaack S."/>
            <person name="Shapiro H."/>
            <person name="Shiga Y."/>
            <person name="Skalitzky C."/>
            <person name="Smith Z."/>
            <person name="Souvorov A."/>
            <person name="Sung W."/>
            <person name="Tang Z."/>
            <person name="Tsuchiya D."/>
            <person name="Tu H."/>
            <person name="Vos H."/>
            <person name="Wang M."/>
            <person name="Wolf Y.I."/>
            <person name="Yamagata H."/>
            <person name="Yamada T."/>
            <person name="Ye Y."/>
            <person name="Shaw J.R."/>
            <person name="Andrews J."/>
            <person name="Crease T.J."/>
            <person name="Tang H."/>
            <person name="Lucas S.M."/>
            <person name="Robertson H.M."/>
            <person name="Bork P."/>
            <person name="Koonin E.V."/>
            <person name="Zdobnov E.M."/>
            <person name="Grigoriev I.V."/>
            <person name="Lynch M."/>
            <person name="Boore J.L."/>
        </authorList>
    </citation>
    <scope>NUCLEOTIDE SEQUENCE [LARGE SCALE GENOMIC DNA]</scope>
</reference>
<dbReference type="OrthoDB" id="547796at2759"/>
<name>E9GXM6_DAPPU</name>
<dbReference type="eggNOG" id="KOG1110">
    <property type="taxonomic scope" value="Eukaryota"/>
</dbReference>
<organism evidence="5 6">
    <name type="scientific">Daphnia pulex</name>
    <name type="common">Water flea</name>
    <dbReference type="NCBI Taxonomy" id="6669"/>
    <lineage>
        <taxon>Eukaryota</taxon>
        <taxon>Metazoa</taxon>
        <taxon>Ecdysozoa</taxon>
        <taxon>Arthropoda</taxon>
        <taxon>Crustacea</taxon>
        <taxon>Branchiopoda</taxon>
        <taxon>Diplostraca</taxon>
        <taxon>Cladocera</taxon>
        <taxon>Anomopoda</taxon>
        <taxon>Daphniidae</taxon>
        <taxon>Daphnia</taxon>
    </lineage>
</organism>
<dbReference type="InParanoid" id="E9GXM6"/>
<accession>E9GXM6</accession>
<dbReference type="GO" id="GO:0005783">
    <property type="term" value="C:endoplasmic reticulum"/>
    <property type="evidence" value="ECO:0000318"/>
    <property type="project" value="GO_Central"/>
</dbReference>
<dbReference type="InterPro" id="IPR001199">
    <property type="entry name" value="Cyt_B5-like_heme/steroid-bd"/>
</dbReference>
<dbReference type="HOGENOM" id="CLU_042860_1_0_1"/>
<dbReference type="KEGG" id="dpx:DAPPUDRAFT_249965"/>
<proteinExistence type="inferred from homology"/>
<dbReference type="GO" id="GO:0012505">
    <property type="term" value="C:endomembrane system"/>
    <property type="evidence" value="ECO:0000318"/>
    <property type="project" value="GO_Central"/>
</dbReference>
<keyword evidence="3" id="KW-0812">Transmembrane</keyword>
<dbReference type="FunFam" id="3.10.120.10:FF:000003">
    <property type="entry name" value="membrane-associated progesterone receptor component 1"/>
    <property type="match status" value="1"/>
</dbReference>
<dbReference type="EMBL" id="GL732573">
    <property type="protein sequence ID" value="EFX75789.1"/>
    <property type="molecule type" value="Genomic_DNA"/>
</dbReference>
<protein>
    <recommendedName>
        <fullName evidence="4">Cytochrome b5 heme-binding domain-containing protein</fullName>
    </recommendedName>
</protein>